<evidence type="ECO:0008006" key="8">
    <source>
        <dbReference type="Google" id="ProtNLM"/>
    </source>
</evidence>
<accession>A0ABR2QQM2</accession>
<sequence length="136" mass="15234">MSICYSWSFPDKYSENSGEVNRNWKDKPLTVLPIIKEVMESGVRVWIYSGDTDGALPVTCSRYAINKLGMPIKTAWYPWYIHGEVGGYAVGYQNLTFVTVRGAGHFVPSYQPARASVLFSSFLDGKLPPSARGFNR</sequence>
<comment type="similarity">
    <text evidence="1">Belongs to the peptidase S10 family.</text>
</comment>
<dbReference type="Proteomes" id="UP001396334">
    <property type="component" value="Unassembled WGS sequence"/>
</dbReference>
<name>A0ABR2QQM2_9ROSI</name>
<dbReference type="InterPro" id="IPR033124">
    <property type="entry name" value="Ser_caboxypep_his_AS"/>
</dbReference>
<dbReference type="Pfam" id="PF00450">
    <property type="entry name" value="Peptidase_S10"/>
    <property type="match status" value="1"/>
</dbReference>
<keyword evidence="4" id="KW-0378">Hydrolase</keyword>
<reference evidence="6 7" key="1">
    <citation type="journal article" date="2024" name="G3 (Bethesda)">
        <title>Genome assembly of Hibiscus sabdariffa L. provides insights into metabolisms of medicinal natural products.</title>
        <authorList>
            <person name="Kim T."/>
        </authorList>
    </citation>
    <scope>NUCLEOTIDE SEQUENCE [LARGE SCALE GENOMIC DNA]</scope>
    <source>
        <strain evidence="6">TK-2024</strain>
        <tissue evidence="6">Old leaves</tissue>
    </source>
</reference>
<evidence type="ECO:0000256" key="5">
    <source>
        <dbReference type="ARBA" id="ARBA00023180"/>
    </source>
</evidence>
<evidence type="ECO:0000256" key="4">
    <source>
        <dbReference type="ARBA" id="ARBA00022801"/>
    </source>
</evidence>
<dbReference type="Gene3D" id="3.40.50.1820">
    <property type="entry name" value="alpha/beta hydrolase"/>
    <property type="match status" value="1"/>
</dbReference>
<dbReference type="SUPFAM" id="SSF53474">
    <property type="entry name" value="alpha/beta-Hydrolases"/>
    <property type="match status" value="1"/>
</dbReference>
<organism evidence="6 7">
    <name type="scientific">Hibiscus sabdariffa</name>
    <name type="common">roselle</name>
    <dbReference type="NCBI Taxonomy" id="183260"/>
    <lineage>
        <taxon>Eukaryota</taxon>
        <taxon>Viridiplantae</taxon>
        <taxon>Streptophyta</taxon>
        <taxon>Embryophyta</taxon>
        <taxon>Tracheophyta</taxon>
        <taxon>Spermatophyta</taxon>
        <taxon>Magnoliopsida</taxon>
        <taxon>eudicotyledons</taxon>
        <taxon>Gunneridae</taxon>
        <taxon>Pentapetalae</taxon>
        <taxon>rosids</taxon>
        <taxon>malvids</taxon>
        <taxon>Malvales</taxon>
        <taxon>Malvaceae</taxon>
        <taxon>Malvoideae</taxon>
        <taxon>Hibiscus</taxon>
    </lineage>
</organism>
<comment type="caution">
    <text evidence="6">The sequence shown here is derived from an EMBL/GenBank/DDBJ whole genome shotgun (WGS) entry which is preliminary data.</text>
</comment>
<keyword evidence="3" id="KW-0645">Protease</keyword>
<evidence type="ECO:0000313" key="7">
    <source>
        <dbReference type="Proteomes" id="UP001396334"/>
    </source>
</evidence>
<protein>
    <recommendedName>
        <fullName evidence="8">Carboxypeptidase</fullName>
    </recommendedName>
</protein>
<evidence type="ECO:0000256" key="1">
    <source>
        <dbReference type="ARBA" id="ARBA00009431"/>
    </source>
</evidence>
<evidence type="ECO:0000256" key="3">
    <source>
        <dbReference type="ARBA" id="ARBA00022670"/>
    </source>
</evidence>
<dbReference type="PROSITE" id="PS00560">
    <property type="entry name" value="CARBOXYPEPT_SER_HIS"/>
    <property type="match status" value="1"/>
</dbReference>
<dbReference type="InterPro" id="IPR029058">
    <property type="entry name" value="AB_hydrolase_fold"/>
</dbReference>
<evidence type="ECO:0000256" key="2">
    <source>
        <dbReference type="ARBA" id="ARBA00022645"/>
    </source>
</evidence>
<keyword evidence="7" id="KW-1185">Reference proteome</keyword>
<gene>
    <name evidence="6" type="ORF">V6N11_060361</name>
</gene>
<dbReference type="InterPro" id="IPR001563">
    <property type="entry name" value="Peptidase_S10"/>
</dbReference>
<dbReference type="EMBL" id="JBBPBN010000034">
    <property type="protein sequence ID" value="KAK9002781.1"/>
    <property type="molecule type" value="Genomic_DNA"/>
</dbReference>
<evidence type="ECO:0000313" key="6">
    <source>
        <dbReference type="EMBL" id="KAK9002781.1"/>
    </source>
</evidence>
<keyword evidence="5" id="KW-0325">Glycoprotein</keyword>
<keyword evidence="2" id="KW-0121">Carboxypeptidase</keyword>
<proteinExistence type="inferred from homology"/>